<protein>
    <recommendedName>
        <fullName evidence="5">Phage Holliday junction resolvase</fullName>
    </recommendedName>
</protein>
<dbReference type="GO" id="GO:0006281">
    <property type="term" value="P:DNA repair"/>
    <property type="evidence" value="ECO:0007669"/>
    <property type="project" value="InterPro"/>
</dbReference>
<dbReference type="EMBL" id="PTQV01000002">
    <property type="protein sequence ID" value="RJP84682.1"/>
    <property type="molecule type" value="Genomic_DNA"/>
</dbReference>
<reference evidence="3 4" key="2">
    <citation type="submission" date="2018-02" db="EMBL/GenBank/DDBJ databases">
        <authorList>
            <person name="Handem S."/>
        </authorList>
    </citation>
    <scope>NUCLEOTIDE SEQUENCE [LARGE SCALE GENOMIC DNA]</scope>
    <source>
        <strain evidence="3">Spain3473</strain>
        <strain evidence="4">Spain939</strain>
    </source>
</reference>
<dbReference type="InterPro" id="IPR036614">
    <property type="entry name" value="RusA-like_sf"/>
</dbReference>
<reference evidence="2" key="1">
    <citation type="submission" date="2018-02" db="EMBL/GenBank/DDBJ databases">
        <authorList>
            <person name="Cohen D.B."/>
            <person name="Kent A.D."/>
        </authorList>
    </citation>
    <scope>NUCLEOTIDE SEQUENCE</scope>
    <source>
        <strain evidence="1">Spain3473</strain>
        <strain evidence="2">Spain939</strain>
    </source>
</reference>
<dbReference type="GO" id="GO:0006310">
    <property type="term" value="P:DNA recombination"/>
    <property type="evidence" value="ECO:0007669"/>
    <property type="project" value="InterPro"/>
</dbReference>
<proteinExistence type="predicted"/>
<evidence type="ECO:0000313" key="2">
    <source>
        <dbReference type="EMBL" id="RJP84682.1"/>
    </source>
</evidence>
<dbReference type="RefSeq" id="WP_050242940.1">
    <property type="nucleotide sequence ID" value="NZ_JACSYZ010000002.1"/>
</dbReference>
<dbReference type="EMBL" id="PTTJ01000122">
    <property type="protein sequence ID" value="RJP09022.1"/>
    <property type="molecule type" value="Genomic_DNA"/>
</dbReference>
<accession>A0A3A4SHG3</accession>
<dbReference type="Proteomes" id="UP000266144">
    <property type="component" value="Unassembled WGS sequence"/>
</dbReference>
<organism evidence="2 4">
    <name type="scientific">Streptococcus pseudopneumoniae</name>
    <dbReference type="NCBI Taxonomy" id="257758"/>
    <lineage>
        <taxon>Bacteria</taxon>
        <taxon>Bacillati</taxon>
        <taxon>Bacillota</taxon>
        <taxon>Bacilli</taxon>
        <taxon>Lactobacillales</taxon>
        <taxon>Streptococcaceae</taxon>
        <taxon>Streptococcus</taxon>
    </lineage>
</organism>
<dbReference type="Proteomes" id="UP000265600">
    <property type="component" value="Unassembled WGS sequence"/>
</dbReference>
<sequence>MKERLILKFELNRKQMINSNDRPHFHQKAKITKFLRQLAAYEGNNVLRDYFGLPYSEDKPCKVKVRIYPPTNRKYDPPNWSPTSKALFDGLTDAKIWTDDNYNVIVSTEFMHGGKSGNKNYRIELEIYEYHEILQRIVDGI</sequence>
<evidence type="ECO:0000313" key="4">
    <source>
        <dbReference type="Proteomes" id="UP000266144"/>
    </source>
</evidence>
<name>A0A3A4SHG3_9STRE</name>
<dbReference type="GO" id="GO:0000287">
    <property type="term" value="F:magnesium ion binding"/>
    <property type="evidence" value="ECO:0007669"/>
    <property type="project" value="InterPro"/>
</dbReference>
<dbReference type="SUPFAM" id="SSF103084">
    <property type="entry name" value="Holliday junction resolvase RusA"/>
    <property type="match status" value="1"/>
</dbReference>
<evidence type="ECO:0008006" key="5">
    <source>
        <dbReference type="Google" id="ProtNLM"/>
    </source>
</evidence>
<evidence type="ECO:0000313" key="1">
    <source>
        <dbReference type="EMBL" id="RJP09022.1"/>
    </source>
</evidence>
<dbReference type="AlphaFoldDB" id="A0A3A4SHG3"/>
<evidence type="ECO:0000313" key="3">
    <source>
        <dbReference type="Proteomes" id="UP000265600"/>
    </source>
</evidence>
<gene>
    <name evidence="2" type="ORF">C5O68_00535</name>
    <name evidence="1" type="ORF">C5O69_10155</name>
</gene>
<comment type="caution">
    <text evidence="2">The sequence shown here is derived from an EMBL/GenBank/DDBJ whole genome shotgun (WGS) entry which is preliminary data.</text>
</comment>
<dbReference type="Gene3D" id="3.30.1330.70">
    <property type="entry name" value="Holliday junction resolvase RusA"/>
    <property type="match status" value="1"/>
</dbReference>